<comment type="caution">
    <text evidence="2">The sequence shown here is derived from an EMBL/GenBank/DDBJ whole genome shotgun (WGS) entry which is preliminary data.</text>
</comment>
<dbReference type="InterPro" id="IPR050464">
    <property type="entry name" value="Zeta_carotene_desat/Oxidored"/>
</dbReference>
<dbReference type="InterPro" id="IPR036188">
    <property type="entry name" value="FAD/NAD-bd_sf"/>
</dbReference>
<dbReference type="GO" id="GO:0016491">
    <property type="term" value="F:oxidoreductase activity"/>
    <property type="evidence" value="ECO:0007669"/>
    <property type="project" value="InterPro"/>
</dbReference>
<evidence type="ECO:0000313" key="2">
    <source>
        <dbReference type="EMBL" id="OGG11441.1"/>
    </source>
</evidence>
<gene>
    <name evidence="2" type="ORF">A2Z00_05675</name>
</gene>
<name>A0A1F5ZGB9_9BACT</name>
<dbReference type="InterPro" id="IPR002937">
    <property type="entry name" value="Amino_oxidase"/>
</dbReference>
<dbReference type="PANTHER" id="PTHR42923">
    <property type="entry name" value="PROTOPORPHYRINOGEN OXIDASE"/>
    <property type="match status" value="1"/>
</dbReference>
<dbReference type="SUPFAM" id="SSF51905">
    <property type="entry name" value="FAD/NAD(P)-binding domain"/>
    <property type="match status" value="1"/>
</dbReference>
<accession>A0A1F5ZGB9</accession>
<dbReference type="Gene3D" id="3.90.660.20">
    <property type="entry name" value="Protoporphyrinogen oxidase, mitochondrial, domain 2"/>
    <property type="match status" value="1"/>
</dbReference>
<dbReference type="EMBL" id="MFIZ01000028">
    <property type="protein sequence ID" value="OGG11441.1"/>
    <property type="molecule type" value="Genomic_DNA"/>
</dbReference>
<feature type="domain" description="Amine oxidase" evidence="1">
    <location>
        <begin position="10"/>
        <end position="444"/>
    </location>
</feature>
<dbReference type="Gene3D" id="3.50.50.60">
    <property type="entry name" value="FAD/NAD(P)-binding domain"/>
    <property type="match status" value="2"/>
</dbReference>
<organism evidence="2 3">
    <name type="scientific">Candidatus Gottesmanbacteria bacterium RBG_13_45_10</name>
    <dbReference type="NCBI Taxonomy" id="1798370"/>
    <lineage>
        <taxon>Bacteria</taxon>
        <taxon>Candidatus Gottesmaniibacteriota</taxon>
    </lineage>
</organism>
<proteinExistence type="predicted"/>
<dbReference type="Proteomes" id="UP000177268">
    <property type="component" value="Unassembled WGS sequence"/>
</dbReference>
<evidence type="ECO:0000313" key="3">
    <source>
        <dbReference type="Proteomes" id="UP000177268"/>
    </source>
</evidence>
<dbReference type="NCBIfam" id="NF005560">
    <property type="entry name" value="PRK07233.1"/>
    <property type="match status" value="1"/>
</dbReference>
<evidence type="ECO:0000259" key="1">
    <source>
        <dbReference type="Pfam" id="PF01593"/>
    </source>
</evidence>
<reference evidence="2 3" key="1">
    <citation type="journal article" date="2016" name="Nat. Commun.">
        <title>Thousands of microbial genomes shed light on interconnected biogeochemical processes in an aquifer system.</title>
        <authorList>
            <person name="Anantharaman K."/>
            <person name="Brown C.T."/>
            <person name="Hug L.A."/>
            <person name="Sharon I."/>
            <person name="Castelle C.J."/>
            <person name="Probst A.J."/>
            <person name="Thomas B.C."/>
            <person name="Singh A."/>
            <person name="Wilkins M.J."/>
            <person name="Karaoz U."/>
            <person name="Brodie E.L."/>
            <person name="Williams K.H."/>
            <person name="Hubbard S.S."/>
            <person name="Banfield J.F."/>
        </authorList>
    </citation>
    <scope>NUCLEOTIDE SEQUENCE [LARGE SCALE GENOMIC DNA]</scope>
</reference>
<protein>
    <recommendedName>
        <fullName evidence="1">Amine oxidase domain-containing protein</fullName>
    </recommendedName>
</protein>
<dbReference type="STRING" id="1798370.A2Z00_05675"/>
<dbReference type="AlphaFoldDB" id="A0A1F5ZGB9"/>
<dbReference type="Gene3D" id="1.10.3110.10">
    <property type="entry name" value="protoporphyrinogen ix oxidase, domain 3"/>
    <property type="match status" value="1"/>
</dbReference>
<dbReference type="Pfam" id="PF01593">
    <property type="entry name" value="Amino_oxidase"/>
    <property type="match status" value="1"/>
</dbReference>
<dbReference type="PANTHER" id="PTHR42923:SF46">
    <property type="entry name" value="AMINE OXIDASE"/>
    <property type="match status" value="1"/>
</dbReference>
<dbReference type="PRINTS" id="PR00419">
    <property type="entry name" value="ADXRDTASE"/>
</dbReference>
<sequence length="447" mass="50735">MDIAIIGGGITGLTAAYELTKKGHHVVVFERDPVLGGLAHGFKRKGWDWSLEKTYHHLFTNDNAIINLIDELGIHDKLIIKRPITATLFTLKGEAFKGSPQIFQLDSPTNLLSFPLLSPIDKLRTGTLLAFLKLNPFWQPLESITAQKLFTFWGGSTSWRILWEPLMVGKFGEFAPTIQAAWLWARIKKRTPSLVYIEGGFQTFIQTLANTISLQGGIIYTNTQVMSIKKSTNSKSANLQIAYKKFRNNLSFDICHLSFDKVLLTTPSPIAFKLLPKVRSTMNDQQSTSPIPHLHAQVLVLETRKPILQDVYWLSITDRTFPFLAVVAHTNFMDKKHYGNHHLTYVGNYLPDNHPYLSMTKEQLLKKFLPFIKRITDDELRITNSYVFTAPFAQPVHQLHYSKRAPKLVTPIPGVFLANMDSIYPWDRGTNYAVELGQKAAKTIENL</sequence>